<reference evidence="2" key="1">
    <citation type="submission" date="2016-06" db="EMBL/GenBank/DDBJ databases">
        <authorList>
            <person name="Varghese N."/>
            <person name="Submissions Spin"/>
        </authorList>
    </citation>
    <scope>NUCLEOTIDE SEQUENCE [LARGE SCALE GENOMIC DNA]</scope>
    <source>
        <strain evidence="2">DSM 43819</strain>
    </source>
</reference>
<dbReference type="Proteomes" id="UP000198221">
    <property type="component" value="Chromosome I"/>
</dbReference>
<keyword evidence="2" id="KW-1185">Reference proteome</keyword>
<evidence type="ECO:0008006" key="3">
    <source>
        <dbReference type="Google" id="ProtNLM"/>
    </source>
</evidence>
<accession>A0A1C5K4U0</accession>
<evidence type="ECO:0000313" key="1">
    <source>
        <dbReference type="EMBL" id="SCG77798.1"/>
    </source>
</evidence>
<organism evidence="1 2">
    <name type="scientific">Micromonospora inositola</name>
    <dbReference type="NCBI Taxonomy" id="47865"/>
    <lineage>
        <taxon>Bacteria</taxon>
        <taxon>Bacillati</taxon>
        <taxon>Actinomycetota</taxon>
        <taxon>Actinomycetes</taxon>
        <taxon>Micromonosporales</taxon>
        <taxon>Micromonosporaceae</taxon>
        <taxon>Micromonospora</taxon>
    </lineage>
</organism>
<sequence>MSTVASFYLLDRSAVPGLVRAAKAKPVMTPAATHRWPAIGKFWSRIGWRNPTPLIMPSPVYDYLEENDLGVLGWYDWSGYVLMHLMLLLEDTGTPLGAAEYRAETEVLNAGNGLTYLITSADKRHLPALDPARLDRAAAERYFDSVGDGGFEEIRQAIDDGLILLRELIAALDENEVLVIRIG</sequence>
<name>A0A1C5K4U0_9ACTN</name>
<dbReference type="AlphaFoldDB" id="A0A1C5K4U0"/>
<evidence type="ECO:0000313" key="2">
    <source>
        <dbReference type="Proteomes" id="UP000198221"/>
    </source>
</evidence>
<gene>
    <name evidence="1" type="ORF">GA0070613_6373</name>
</gene>
<dbReference type="EMBL" id="LT607754">
    <property type="protein sequence ID" value="SCG77798.1"/>
    <property type="molecule type" value="Genomic_DNA"/>
</dbReference>
<protein>
    <recommendedName>
        <fullName evidence="3">DUF1877 domain-containing protein</fullName>
    </recommendedName>
</protein>
<proteinExistence type="predicted"/>